<name>A0A0R1VK25_9LACO</name>
<keyword evidence="3" id="KW-1185">Reference proteome</keyword>
<dbReference type="RefSeq" id="WP_007122242.1">
    <property type="nucleotide sequence ID" value="NZ_AZFN01000003.1"/>
</dbReference>
<keyword evidence="1" id="KW-0812">Transmembrane</keyword>
<evidence type="ECO:0000313" key="3">
    <source>
        <dbReference type="Proteomes" id="UP000051739"/>
    </source>
</evidence>
<feature type="transmembrane region" description="Helical" evidence="1">
    <location>
        <begin position="54"/>
        <end position="76"/>
    </location>
</feature>
<gene>
    <name evidence="2" type="ORF">FC60_GL001096</name>
</gene>
<evidence type="ECO:0000256" key="1">
    <source>
        <dbReference type="SAM" id="Phobius"/>
    </source>
</evidence>
<reference evidence="2 3" key="1">
    <citation type="journal article" date="2015" name="Genome Announc.">
        <title>Expanding the biotechnology potential of lactobacilli through comparative genomics of 213 strains and associated genera.</title>
        <authorList>
            <person name="Sun Z."/>
            <person name="Harris H.M."/>
            <person name="McCann A."/>
            <person name="Guo C."/>
            <person name="Argimon S."/>
            <person name="Zhang W."/>
            <person name="Yang X."/>
            <person name="Jeffery I.B."/>
            <person name="Cooney J.C."/>
            <person name="Kagawa T.F."/>
            <person name="Liu W."/>
            <person name="Song Y."/>
            <person name="Salvetti E."/>
            <person name="Wrobel A."/>
            <person name="Rasinkangas P."/>
            <person name="Parkhill J."/>
            <person name="Rea M.C."/>
            <person name="O'Sullivan O."/>
            <person name="Ritari J."/>
            <person name="Douillard F.P."/>
            <person name="Paul Ross R."/>
            <person name="Yang R."/>
            <person name="Briner A.E."/>
            <person name="Felis G.E."/>
            <person name="de Vos W.M."/>
            <person name="Barrangou R."/>
            <person name="Klaenhammer T.R."/>
            <person name="Caufield P.W."/>
            <person name="Cui Y."/>
            <person name="Zhang H."/>
            <person name="O'Toole P.W."/>
        </authorList>
    </citation>
    <scope>NUCLEOTIDE SEQUENCE [LARGE SCALE GENOMIC DNA]</scope>
    <source>
        <strain evidence="2 3">DSM 16045</strain>
    </source>
</reference>
<keyword evidence="1" id="KW-0472">Membrane</keyword>
<dbReference type="Pfam" id="PF20386">
    <property type="entry name" value="DUF6681"/>
    <property type="match status" value="1"/>
</dbReference>
<sequence>MFTFLDMINSSLGYFNMSVKVKNRIYTIVALLGDGYLIYVTFMLLKNQSWLRGFLYCLAVIVITYYLYLNIVYYYLGRTSRWDFLSPKLTQLTGFSPETPEEKDRKRLARREAMLAMNQSNGLYANEDVIQTEVKISQQEQQNLRDVVDDLVARKLIAVDYNGLDAEGITEHFRSTGEGVPAVNKGQQPPFFELEHNSQTGQYEVYIGINQMERRPVGHITKVGLTEINTAAKAYELYLANVYITGGPQKMPGRSGSPILTDADFGLIVQVAYRNRQAKR</sequence>
<dbReference type="Proteomes" id="UP000051739">
    <property type="component" value="Unassembled WGS sequence"/>
</dbReference>
<dbReference type="EMBL" id="AZFN01000003">
    <property type="protein sequence ID" value="KRM03315.1"/>
    <property type="molecule type" value="Genomic_DNA"/>
</dbReference>
<proteinExistence type="predicted"/>
<dbReference type="PATRIC" id="fig|1423749.3.peg.1119"/>
<comment type="caution">
    <text evidence="2">The sequence shown here is derived from an EMBL/GenBank/DDBJ whole genome shotgun (WGS) entry which is preliminary data.</text>
</comment>
<evidence type="ECO:0000313" key="2">
    <source>
        <dbReference type="EMBL" id="KRM03315.1"/>
    </source>
</evidence>
<accession>A0A0R1VK25</accession>
<dbReference type="AlphaFoldDB" id="A0A0R1VK25"/>
<protein>
    <submittedName>
        <fullName evidence="2">Uncharacterized protein</fullName>
    </submittedName>
</protein>
<organism evidence="2 3">
    <name type="scientific">Limosilactobacillus gastricus DSM 16045</name>
    <dbReference type="NCBI Taxonomy" id="1423749"/>
    <lineage>
        <taxon>Bacteria</taxon>
        <taxon>Bacillati</taxon>
        <taxon>Bacillota</taxon>
        <taxon>Bacilli</taxon>
        <taxon>Lactobacillales</taxon>
        <taxon>Lactobacillaceae</taxon>
        <taxon>Limosilactobacillus</taxon>
    </lineage>
</organism>
<dbReference type="InterPro" id="IPR046503">
    <property type="entry name" value="DUF6681"/>
</dbReference>
<keyword evidence="1" id="KW-1133">Transmembrane helix</keyword>
<feature type="transmembrane region" description="Helical" evidence="1">
    <location>
        <begin position="25"/>
        <end position="45"/>
    </location>
</feature>